<dbReference type="GO" id="GO:0010181">
    <property type="term" value="F:FMN binding"/>
    <property type="evidence" value="ECO:0007669"/>
    <property type="project" value="TreeGrafter"/>
</dbReference>
<evidence type="ECO:0000256" key="7">
    <source>
        <dbReference type="ARBA" id="ARBA00023239"/>
    </source>
</evidence>
<keyword evidence="7 8" id="KW-0456">Lyase</keyword>
<dbReference type="GO" id="GO:0009423">
    <property type="term" value="P:chorismate biosynthetic process"/>
    <property type="evidence" value="ECO:0007669"/>
    <property type="project" value="UniProtKB-UniPathway"/>
</dbReference>
<dbReference type="SUPFAM" id="SSF103263">
    <property type="entry name" value="Chorismate synthase, AroC"/>
    <property type="match status" value="1"/>
</dbReference>
<dbReference type="PROSITE" id="PS00788">
    <property type="entry name" value="CHORISMATE_SYNTHASE_2"/>
    <property type="match status" value="1"/>
</dbReference>
<dbReference type="Gene3D" id="3.60.150.10">
    <property type="entry name" value="Chorismate synthase AroC"/>
    <property type="match status" value="1"/>
</dbReference>
<dbReference type="Pfam" id="PF01264">
    <property type="entry name" value="Chorismate_synt"/>
    <property type="match status" value="1"/>
</dbReference>
<dbReference type="Proteomes" id="UP000567179">
    <property type="component" value="Unassembled WGS sequence"/>
</dbReference>
<comment type="catalytic activity">
    <reaction evidence="8">
        <text>5-O-(1-carboxyvinyl)-3-phosphoshikimate = chorismate + phosphate</text>
        <dbReference type="Rhea" id="RHEA:21020"/>
        <dbReference type="ChEBI" id="CHEBI:29748"/>
        <dbReference type="ChEBI" id="CHEBI:43474"/>
        <dbReference type="ChEBI" id="CHEBI:57701"/>
        <dbReference type="EC" id="4.2.3.5"/>
    </reaction>
</comment>
<dbReference type="GO" id="GO:0004107">
    <property type="term" value="F:chorismate synthase activity"/>
    <property type="evidence" value="ECO:0007669"/>
    <property type="project" value="UniProtKB-EC"/>
</dbReference>
<dbReference type="GO" id="GO:0008652">
    <property type="term" value="P:amino acid biosynthetic process"/>
    <property type="evidence" value="ECO:0007669"/>
    <property type="project" value="UniProtKB-KW"/>
</dbReference>
<keyword evidence="6 8" id="KW-0057">Aromatic amino acid biosynthesis</keyword>
<evidence type="ECO:0000256" key="5">
    <source>
        <dbReference type="ARBA" id="ARBA00022605"/>
    </source>
</evidence>
<evidence type="ECO:0000313" key="11">
    <source>
        <dbReference type="Proteomes" id="UP000567179"/>
    </source>
</evidence>
<evidence type="ECO:0000256" key="3">
    <source>
        <dbReference type="ARBA" id="ARBA00011881"/>
    </source>
</evidence>
<dbReference type="InterPro" id="IPR020541">
    <property type="entry name" value="Chorismate_synthase_CS"/>
</dbReference>
<dbReference type="GO" id="GO:0005829">
    <property type="term" value="C:cytosol"/>
    <property type="evidence" value="ECO:0007669"/>
    <property type="project" value="TreeGrafter"/>
</dbReference>
<evidence type="ECO:0000256" key="1">
    <source>
        <dbReference type="ARBA" id="ARBA00005044"/>
    </source>
</evidence>
<evidence type="ECO:0000256" key="8">
    <source>
        <dbReference type="RuleBase" id="RU000605"/>
    </source>
</evidence>
<dbReference type="FunFam" id="3.60.150.10:FF:000004">
    <property type="entry name" value="Chorismate synthase"/>
    <property type="match status" value="1"/>
</dbReference>
<dbReference type="InterPro" id="IPR035904">
    <property type="entry name" value="Chorismate_synth_AroC_sf"/>
</dbReference>
<comment type="subunit">
    <text evidence="3">Homotetramer.</text>
</comment>
<keyword evidence="5 8" id="KW-0028">Amino-acid biosynthesis</keyword>
<dbReference type="PROSITE" id="PS00789">
    <property type="entry name" value="CHORISMATE_SYNTHASE_3"/>
    <property type="match status" value="1"/>
</dbReference>
<evidence type="ECO:0000256" key="6">
    <source>
        <dbReference type="ARBA" id="ARBA00023141"/>
    </source>
</evidence>
<dbReference type="PANTHER" id="PTHR21085">
    <property type="entry name" value="CHORISMATE SYNTHASE"/>
    <property type="match status" value="1"/>
</dbReference>
<reference evidence="10 11" key="1">
    <citation type="journal article" date="2020" name="ISME J.">
        <title>Uncovering the hidden diversity of litter-decomposition mechanisms in mushroom-forming fungi.</title>
        <authorList>
            <person name="Floudas D."/>
            <person name="Bentzer J."/>
            <person name="Ahren D."/>
            <person name="Johansson T."/>
            <person name="Persson P."/>
            <person name="Tunlid A."/>
        </authorList>
    </citation>
    <scope>NUCLEOTIDE SEQUENCE [LARGE SCALE GENOMIC DNA]</scope>
    <source>
        <strain evidence="10 11">CBS 101986</strain>
    </source>
</reference>
<dbReference type="UniPathway" id="UPA00053">
    <property type="reaction ID" value="UER00090"/>
</dbReference>
<comment type="pathway">
    <text evidence="1 8">Metabolic intermediate biosynthesis; chorismate biosynthesis; chorismate from D-erythrose 4-phosphate and phosphoenolpyruvate: step 7/7.</text>
</comment>
<accession>A0A8H5AZ10</accession>
<keyword evidence="11" id="KW-1185">Reference proteome</keyword>
<dbReference type="PANTHER" id="PTHR21085:SF0">
    <property type="entry name" value="CHORISMATE SYNTHASE"/>
    <property type="match status" value="1"/>
</dbReference>
<dbReference type="EC" id="4.2.3.5" evidence="4 8"/>
<dbReference type="GO" id="GO:0009073">
    <property type="term" value="P:aromatic amino acid family biosynthetic process"/>
    <property type="evidence" value="ECO:0007669"/>
    <property type="project" value="UniProtKB-KW"/>
</dbReference>
<dbReference type="PIRSF" id="PIRSF001456">
    <property type="entry name" value="Chorismate_synth"/>
    <property type="match status" value="1"/>
</dbReference>
<feature type="region of interest" description="Disordered" evidence="9">
    <location>
        <begin position="32"/>
        <end position="59"/>
    </location>
</feature>
<evidence type="ECO:0000313" key="10">
    <source>
        <dbReference type="EMBL" id="KAF5313276.1"/>
    </source>
</evidence>
<gene>
    <name evidence="10" type="ORF">D9619_003060</name>
</gene>
<dbReference type="OrthoDB" id="1721239at2759"/>
<sequence length="410" mass="44080">MSTFGTAFRVTTYGESHCASVGAIIDGCPPGLELSPQDIQTQLSRRRPGQSDLTTPRNEKDMVHVQSGVEMGVTLGTPIGLLVKNEDQRPHDYTETDLYPRPSHADYTYLEKYGIKASSGGGRSSARETIGRVAAGAIAEKYLKIAYGIEIVAFVSSVGKVHLPSTLAPPSLTPINDDENDDNVEDALSKDFVHLLSSITREDVDKHLTRCPHKETSDRMTQRIMRAKEANDSIGGTVTCVIRNVPAGLGEPVFDKFEAKLAHAMLSIPATKAFEVGSGFRGTEVPGSRHNDKFVADASGRLRTVTNWSGGIQGGITNGENIYFRIGFKSPATISQAQETAQYDGTAGTLATRGRHDPCVVPRAVPIVEAMAAIVVMDQLLMQNARASAAKLLPPITTLPPTMVIPKKAL</sequence>
<protein>
    <recommendedName>
        <fullName evidence="4 8">Chorismate synthase</fullName>
        <ecNumber evidence="4 8">4.2.3.5</ecNumber>
    </recommendedName>
</protein>
<dbReference type="NCBIfam" id="NF003793">
    <property type="entry name" value="PRK05382.1"/>
    <property type="match status" value="1"/>
</dbReference>
<name>A0A8H5AZ10_9AGAR</name>
<dbReference type="NCBIfam" id="TIGR00033">
    <property type="entry name" value="aroC"/>
    <property type="match status" value="1"/>
</dbReference>
<comment type="caution">
    <text evidence="10">The sequence shown here is derived from an EMBL/GenBank/DDBJ whole genome shotgun (WGS) entry which is preliminary data.</text>
</comment>
<proteinExistence type="inferred from homology"/>
<dbReference type="HAMAP" id="MF_00300">
    <property type="entry name" value="Chorismate_synth"/>
    <property type="match status" value="1"/>
</dbReference>
<dbReference type="EMBL" id="JAACJJ010000056">
    <property type="protein sequence ID" value="KAF5313276.1"/>
    <property type="molecule type" value="Genomic_DNA"/>
</dbReference>
<dbReference type="PROSITE" id="PS00787">
    <property type="entry name" value="CHORISMATE_SYNTHASE_1"/>
    <property type="match status" value="1"/>
</dbReference>
<comment type="cofactor">
    <cofactor evidence="8">
        <name>FMNH2</name>
        <dbReference type="ChEBI" id="CHEBI:57618"/>
    </cofactor>
    <text evidence="8">Reduced FMN (FMNH(2)).</text>
</comment>
<dbReference type="AlphaFoldDB" id="A0A8H5AZ10"/>
<evidence type="ECO:0000256" key="2">
    <source>
        <dbReference type="ARBA" id="ARBA00008014"/>
    </source>
</evidence>
<dbReference type="CDD" id="cd07304">
    <property type="entry name" value="Chorismate_synthase"/>
    <property type="match status" value="1"/>
</dbReference>
<organism evidence="10 11">
    <name type="scientific">Psilocybe cf. subviscida</name>
    <dbReference type="NCBI Taxonomy" id="2480587"/>
    <lineage>
        <taxon>Eukaryota</taxon>
        <taxon>Fungi</taxon>
        <taxon>Dikarya</taxon>
        <taxon>Basidiomycota</taxon>
        <taxon>Agaricomycotina</taxon>
        <taxon>Agaricomycetes</taxon>
        <taxon>Agaricomycetidae</taxon>
        <taxon>Agaricales</taxon>
        <taxon>Agaricineae</taxon>
        <taxon>Strophariaceae</taxon>
        <taxon>Psilocybe</taxon>
    </lineage>
</organism>
<evidence type="ECO:0000256" key="4">
    <source>
        <dbReference type="ARBA" id="ARBA00013036"/>
    </source>
</evidence>
<comment type="similarity">
    <text evidence="2 8">Belongs to the chorismate synthase family.</text>
</comment>
<dbReference type="InterPro" id="IPR000453">
    <property type="entry name" value="Chorismate_synth"/>
</dbReference>
<evidence type="ECO:0000256" key="9">
    <source>
        <dbReference type="SAM" id="MobiDB-lite"/>
    </source>
</evidence>